<dbReference type="InterPro" id="IPR003615">
    <property type="entry name" value="HNH_nuc"/>
</dbReference>
<feature type="compositionally biased region" description="Basic and acidic residues" evidence="1">
    <location>
        <begin position="1"/>
        <end position="10"/>
    </location>
</feature>
<feature type="domain" description="HNH nuclease" evidence="2">
    <location>
        <begin position="65"/>
        <end position="110"/>
    </location>
</feature>
<keyword evidence="3" id="KW-0540">Nuclease</keyword>
<evidence type="ECO:0000256" key="1">
    <source>
        <dbReference type="SAM" id="MobiDB-lite"/>
    </source>
</evidence>
<organism evidence="3">
    <name type="scientific">viral metagenome</name>
    <dbReference type="NCBI Taxonomy" id="1070528"/>
    <lineage>
        <taxon>unclassified sequences</taxon>
        <taxon>metagenomes</taxon>
        <taxon>organismal metagenomes</taxon>
    </lineage>
</organism>
<feature type="compositionally biased region" description="Basic and acidic residues" evidence="1">
    <location>
        <begin position="37"/>
        <end position="62"/>
    </location>
</feature>
<evidence type="ECO:0000259" key="2">
    <source>
        <dbReference type="SMART" id="SM00507"/>
    </source>
</evidence>
<dbReference type="SMART" id="SM00507">
    <property type="entry name" value="HNHc"/>
    <property type="match status" value="1"/>
</dbReference>
<dbReference type="EMBL" id="MT141542">
    <property type="protein sequence ID" value="QJA65648.1"/>
    <property type="molecule type" value="Genomic_DNA"/>
</dbReference>
<dbReference type="AlphaFoldDB" id="A0A6M3J879"/>
<gene>
    <name evidence="3" type="ORF">MM415B00382_0038</name>
</gene>
<name>A0A6M3J879_9ZZZZ</name>
<reference evidence="3" key="1">
    <citation type="submission" date="2020-03" db="EMBL/GenBank/DDBJ databases">
        <title>The deep terrestrial virosphere.</title>
        <authorList>
            <person name="Holmfeldt K."/>
            <person name="Nilsson E."/>
            <person name="Simone D."/>
            <person name="Lopez-Fernandez M."/>
            <person name="Wu X."/>
            <person name="de Brujin I."/>
            <person name="Lundin D."/>
            <person name="Andersson A."/>
            <person name="Bertilsson S."/>
            <person name="Dopson M."/>
        </authorList>
    </citation>
    <scope>NUCLEOTIDE SEQUENCE</scope>
    <source>
        <strain evidence="3">MM415B00382</strain>
    </source>
</reference>
<accession>A0A6M3J879</accession>
<sequence length="136" mass="15594">MDKNALEAARRYRARRRGEDVPKRQPGPKPGYQQTAEHAEKRKRWGADHHAWMGENVSEKGGRSRATRRYPDIGPCWLCGSEPAERHHIDGDTANNSPSNIAIVCRKCHMASDGRLDEFRELARRNQPKAIAARWR</sequence>
<dbReference type="GO" id="GO:0004519">
    <property type="term" value="F:endonuclease activity"/>
    <property type="evidence" value="ECO:0007669"/>
    <property type="project" value="UniProtKB-KW"/>
</dbReference>
<keyword evidence="3" id="KW-0378">Hydrolase</keyword>
<keyword evidence="3" id="KW-0255">Endonuclease</keyword>
<proteinExistence type="predicted"/>
<dbReference type="CDD" id="cd00085">
    <property type="entry name" value="HNHc"/>
    <property type="match status" value="1"/>
</dbReference>
<evidence type="ECO:0000313" key="3">
    <source>
        <dbReference type="EMBL" id="QJA65648.1"/>
    </source>
</evidence>
<feature type="region of interest" description="Disordered" evidence="1">
    <location>
        <begin position="1"/>
        <end position="68"/>
    </location>
</feature>
<protein>
    <submittedName>
        <fullName evidence="3">Putative homing endonuclease</fullName>
    </submittedName>
</protein>